<dbReference type="Pfam" id="PF13790">
    <property type="entry name" value="SR1P"/>
    <property type="match status" value="1"/>
</dbReference>
<dbReference type="EMBL" id="QGTD01000011">
    <property type="protein sequence ID" value="PWU67963.1"/>
    <property type="molecule type" value="Genomic_DNA"/>
</dbReference>
<organism evidence="1 2">
    <name type="scientific">Gracilibacillus dipsosauri</name>
    <dbReference type="NCBI Taxonomy" id="178340"/>
    <lineage>
        <taxon>Bacteria</taxon>
        <taxon>Bacillati</taxon>
        <taxon>Bacillota</taxon>
        <taxon>Bacilli</taxon>
        <taxon>Bacillales</taxon>
        <taxon>Bacillaceae</taxon>
        <taxon>Gracilibacillus</taxon>
    </lineage>
</organism>
<comment type="caution">
    <text evidence="1">The sequence shown here is derived from an EMBL/GenBank/DDBJ whole genome shotgun (WGS) entry which is preliminary data.</text>
</comment>
<dbReference type="AlphaFoldDB" id="A0A317KXC6"/>
<keyword evidence="2" id="KW-1185">Reference proteome</keyword>
<accession>A0A317KXC6</accession>
<name>A0A317KXC6_9BACI</name>
<sequence length="49" mass="5573">MKSNRQTTKMGTIICVHCNNVVASVETNGVTKYYSYCNAECRKSRQNKI</sequence>
<dbReference type="InterPro" id="IPR025236">
    <property type="entry name" value="SR1P"/>
</dbReference>
<dbReference type="Proteomes" id="UP000245624">
    <property type="component" value="Unassembled WGS sequence"/>
</dbReference>
<gene>
    <name evidence="1" type="ORF">DLJ74_12735</name>
</gene>
<reference evidence="1 2" key="1">
    <citation type="submission" date="2018-05" db="EMBL/GenBank/DDBJ databases">
        <title>Genomic analysis of Gracilibacillus dipsosauri DD1 reveals novel features of a salt-tolerant amylase.</title>
        <authorList>
            <person name="Deutch C.E."/>
            <person name="Yang S."/>
        </authorList>
    </citation>
    <scope>NUCLEOTIDE SEQUENCE [LARGE SCALE GENOMIC DNA]</scope>
    <source>
        <strain evidence="1 2">DD1</strain>
    </source>
</reference>
<protein>
    <submittedName>
        <fullName evidence="1">GapA-binding peptide SR1P</fullName>
    </submittedName>
</protein>
<evidence type="ECO:0000313" key="1">
    <source>
        <dbReference type="EMBL" id="PWU67963.1"/>
    </source>
</evidence>
<proteinExistence type="predicted"/>
<evidence type="ECO:0000313" key="2">
    <source>
        <dbReference type="Proteomes" id="UP000245624"/>
    </source>
</evidence>
<dbReference type="OrthoDB" id="2971595at2"/>